<accession>N1UHX6</accession>
<evidence type="ECO:0000313" key="2">
    <source>
        <dbReference type="EMBL" id="EMY23254.1"/>
    </source>
</evidence>
<organism evidence="2 3">
    <name type="scientific">Leptospira interrogans serovar Australis str. 200703203</name>
    <dbReference type="NCBI Taxonomy" id="1085541"/>
    <lineage>
        <taxon>Bacteria</taxon>
        <taxon>Pseudomonadati</taxon>
        <taxon>Spirochaetota</taxon>
        <taxon>Spirochaetia</taxon>
        <taxon>Leptospirales</taxon>
        <taxon>Leptospiraceae</taxon>
        <taxon>Leptospira</taxon>
    </lineage>
</organism>
<comment type="caution">
    <text evidence="2">The sequence shown here is derived from an EMBL/GenBank/DDBJ whole genome shotgun (WGS) entry which is preliminary data.</text>
</comment>
<gene>
    <name evidence="2" type="ORF">LEP1GSC115_5008</name>
</gene>
<protein>
    <submittedName>
        <fullName evidence="2">Uncharacterized protein</fullName>
    </submittedName>
</protein>
<sequence length="46" mass="5582">MTIKNRKRFFRSAKDISHFNTEFTSSVLHHNRPKLGKEKENSDHRR</sequence>
<evidence type="ECO:0000256" key="1">
    <source>
        <dbReference type="SAM" id="MobiDB-lite"/>
    </source>
</evidence>
<dbReference type="Proteomes" id="UP000012220">
    <property type="component" value="Unassembled WGS sequence"/>
</dbReference>
<feature type="compositionally biased region" description="Basic and acidic residues" evidence="1">
    <location>
        <begin position="35"/>
        <end position="46"/>
    </location>
</feature>
<feature type="region of interest" description="Disordered" evidence="1">
    <location>
        <begin position="26"/>
        <end position="46"/>
    </location>
</feature>
<dbReference type="EMBL" id="AHNY02000253">
    <property type="protein sequence ID" value="EMY23254.1"/>
    <property type="molecule type" value="Genomic_DNA"/>
</dbReference>
<dbReference type="AlphaFoldDB" id="N1UHX6"/>
<proteinExistence type="predicted"/>
<reference evidence="2 3" key="1">
    <citation type="submission" date="2013-02" db="EMBL/GenBank/DDBJ databases">
        <authorList>
            <person name="Harkins D.M."/>
            <person name="Durkin A.S."/>
            <person name="Brinkac L.M."/>
            <person name="Haft D.H."/>
            <person name="Selengut J.D."/>
            <person name="Sanka R."/>
            <person name="DePew J."/>
            <person name="Purushe J."/>
            <person name="Picardeau M."/>
            <person name="Werts C."/>
            <person name="Goarant C."/>
            <person name="Vinetz J.M."/>
            <person name="Sutton G.G."/>
            <person name="Nierman W.C."/>
            <person name="Fouts D.E."/>
        </authorList>
    </citation>
    <scope>NUCLEOTIDE SEQUENCE [LARGE SCALE GENOMIC DNA]</scope>
    <source>
        <strain evidence="2 3">200703203</strain>
    </source>
</reference>
<evidence type="ECO:0000313" key="3">
    <source>
        <dbReference type="Proteomes" id="UP000012220"/>
    </source>
</evidence>
<dbReference type="BioCyc" id="LINT1085541:G11IQ-633-MONOMER"/>
<name>N1UHX6_LEPIR</name>